<dbReference type="OrthoDB" id="4207470at2759"/>
<evidence type="ECO:0000313" key="3">
    <source>
        <dbReference type="Proteomes" id="UP000002058"/>
    </source>
</evidence>
<dbReference type="InParanoid" id="C4JWX9"/>
<name>C4JWX9_UNCRE</name>
<dbReference type="eggNOG" id="ENOG502T47I">
    <property type="taxonomic scope" value="Eukaryota"/>
</dbReference>
<evidence type="ECO:0000313" key="2">
    <source>
        <dbReference type="EMBL" id="EEP81287.1"/>
    </source>
</evidence>
<dbReference type="KEGG" id="ure:UREG_06152"/>
<organism evidence="2 3">
    <name type="scientific">Uncinocarpus reesii (strain UAMH 1704)</name>
    <dbReference type="NCBI Taxonomy" id="336963"/>
    <lineage>
        <taxon>Eukaryota</taxon>
        <taxon>Fungi</taxon>
        <taxon>Dikarya</taxon>
        <taxon>Ascomycota</taxon>
        <taxon>Pezizomycotina</taxon>
        <taxon>Eurotiomycetes</taxon>
        <taxon>Eurotiomycetidae</taxon>
        <taxon>Onygenales</taxon>
        <taxon>Onygenaceae</taxon>
        <taxon>Uncinocarpus</taxon>
    </lineage>
</organism>
<reference evidence="3" key="1">
    <citation type="journal article" date="2009" name="Genome Res.">
        <title>Comparative genomic analyses of the human fungal pathogens Coccidioides and their relatives.</title>
        <authorList>
            <person name="Sharpton T.J."/>
            <person name="Stajich J.E."/>
            <person name="Rounsley S.D."/>
            <person name="Gardner M.J."/>
            <person name="Wortman J.R."/>
            <person name="Jordar V.S."/>
            <person name="Maiti R."/>
            <person name="Kodira C.D."/>
            <person name="Neafsey D.E."/>
            <person name="Zeng Q."/>
            <person name="Hung C.-Y."/>
            <person name="McMahan C."/>
            <person name="Muszewska A."/>
            <person name="Grynberg M."/>
            <person name="Mandel M.A."/>
            <person name="Kellner E.M."/>
            <person name="Barker B.M."/>
            <person name="Galgiani J.N."/>
            <person name="Orbach M.J."/>
            <person name="Kirkland T.N."/>
            <person name="Cole G.T."/>
            <person name="Henn M.R."/>
            <person name="Birren B.W."/>
            <person name="Taylor J.W."/>
        </authorList>
    </citation>
    <scope>NUCLEOTIDE SEQUENCE [LARGE SCALE GENOMIC DNA]</scope>
    <source>
        <strain evidence="3">UAMH 1704</strain>
    </source>
</reference>
<dbReference type="AlphaFoldDB" id="C4JWX9"/>
<dbReference type="EMBL" id="CH476618">
    <property type="protein sequence ID" value="EEP81287.1"/>
    <property type="molecule type" value="Genomic_DNA"/>
</dbReference>
<dbReference type="RefSeq" id="XP_002583185.1">
    <property type="nucleotide sequence ID" value="XM_002583139.1"/>
</dbReference>
<accession>C4JWX9</accession>
<keyword evidence="1" id="KW-0175">Coiled coil</keyword>
<dbReference type="Proteomes" id="UP000002058">
    <property type="component" value="Unassembled WGS sequence"/>
</dbReference>
<evidence type="ECO:0000256" key="1">
    <source>
        <dbReference type="SAM" id="Coils"/>
    </source>
</evidence>
<protein>
    <submittedName>
        <fullName evidence="2">Uncharacterized protein</fullName>
    </submittedName>
</protein>
<dbReference type="VEuPathDB" id="FungiDB:UREG_06152"/>
<keyword evidence="3" id="KW-1185">Reference proteome</keyword>
<proteinExistence type="predicted"/>
<feature type="coiled-coil region" evidence="1">
    <location>
        <begin position="104"/>
        <end position="131"/>
    </location>
</feature>
<dbReference type="Gene3D" id="3.90.20.10">
    <property type="match status" value="1"/>
</dbReference>
<gene>
    <name evidence="2" type="ORF">UREG_06152</name>
</gene>
<dbReference type="OMA" id="KMDQRFR"/>
<sequence>MAQTFPRSTAVITELARTNAQTPPPTNNDWTYVDYSLRILGRSLDNHSQEMDRRHRHQMNLVVDQLRELPNIKRLDKMEQKIDEKFEAVDKRFEKVEKKMDERFEAVDKRFEGLEQELRDIKAQLANDKAMKANGLLRRLHQPINPIKVLKLIRSNEYEWRSHPKMPKHMKALFKLGQSAKEEAEILPPHRPQAALKTVRELAKFYEVVVYSDEQSESEATEVDVGVDPDAYMDMLLDKWGMDWSKVYIIKKPPFSYGNSSLQPRLDFGCIALA</sequence>
<dbReference type="HOGENOM" id="CLU_882692_0_0_1"/>
<dbReference type="GeneID" id="8441829"/>